<organism evidence="3 4">
    <name type="scientific">Roseospirillum parvum</name>
    <dbReference type="NCBI Taxonomy" id="83401"/>
    <lineage>
        <taxon>Bacteria</taxon>
        <taxon>Pseudomonadati</taxon>
        <taxon>Pseudomonadota</taxon>
        <taxon>Alphaproteobacteria</taxon>
        <taxon>Rhodospirillales</taxon>
        <taxon>Rhodospirillaceae</taxon>
        <taxon>Roseospirillum</taxon>
    </lineage>
</organism>
<dbReference type="Pfam" id="PF13609">
    <property type="entry name" value="Porin_4"/>
    <property type="match status" value="1"/>
</dbReference>
<name>A0A1G8DU89_9PROT</name>
<dbReference type="Proteomes" id="UP000217076">
    <property type="component" value="Unassembled WGS sequence"/>
</dbReference>
<dbReference type="GO" id="GO:0015288">
    <property type="term" value="F:porin activity"/>
    <property type="evidence" value="ECO:0007669"/>
    <property type="project" value="InterPro"/>
</dbReference>
<accession>A0A1G8DU89</accession>
<protein>
    <submittedName>
        <fullName evidence="3">Outer membrane protein (Porin)</fullName>
    </submittedName>
</protein>
<dbReference type="Gene3D" id="2.40.160.10">
    <property type="entry name" value="Porin"/>
    <property type="match status" value="1"/>
</dbReference>
<evidence type="ECO:0000259" key="2">
    <source>
        <dbReference type="Pfam" id="PF13609"/>
    </source>
</evidence>
<feature type="signal peptide" evidence="1">
    <location>
        <begin position="1"/>
        <end position="23"/>
    </location>
</feature>
<dbReference type="OrthoDB" id="6758483at2"/>
<dbReference type="EMBL" id="FNCV01000008">
    <property type="protein sequence ID" value="SDH61010.1"/>
    <property type="molecule type" value="Genomic_DNA"/>
</dbReference>
<gene>
    <name evidence="3" type="ORF">SAMN05421742_108116</name>
</gene>
<reference evidence="4" key="1">
    <citation type="submission" date="2016-10" db="EMBL/GenBank/DDBJ databases">
        <authorList>
            <person name="Varghese N."/>
            <person name="Submissions S."/>
        </authorList>
    </citation>
    <scope>NUCLEOTIDE SEQUENCE [LARGE SCALE GENOMIC DNA]</scope>
    <source>
        <strain evidence="4">930I</strain>
    </source>
</reference>
<sequence length="392" mass="40970">MKKVLIGTTALVAATAMTTDVRAADPISITLGGYGNWYVGWAGNDDSYGDVARGNQGDEIEGHVWSDAEIHFNGSTTLDNGLTIGVHAEWEIGSYGTTDADPMDEAYVTIGSAYGQLLVGEENNRAYQMHVYGAPGLMLGMSESDIYALIERPGAVAGQTTTALNTDSDRQGINYTSPSFYGFQFGATYKPEGAETTGSVLNKAPNSIATDATSENIWAASLTYDGEFSGVGVAASAGYFSQESGNASVNEHDEWSAGLQLTYAGFSVGGSYRQLDITEDGTITPGANGGADFENAEDGYVWVAGVGYATGPYAVGFTYQATSAEGAFSNVPGNVNGGDDETAAWIVEGTYDMGAGVAVGASVFHVEYDDETTNFANNNEGWGFATGIMLSF</sequence>
<dbReference type="InterPro" id="IPR023614">
    <property type="entry name" value="Porin_dom_sf"/>
</dbReference>
<feature type="chain" id="PRO_5011449676" evidence="1">
    <location>
        <begin position="24"/>
        <end position="392"/>
    </location>
</feature>
<dbReference type="SUPFAM" id="SSF56935">
    <property type="entry name" value="Porins"/>
    <property type="match status" value="1"/>
</dbReference>
<dbReference type="STRING" id="83401.SAMN05421742_108116"/>
<keyword evidence="1" id="KW-0732">Signal</keyword>
<evidence type="ECO:0000313" key="3">
    <source>
        <dbReference type="EMBL" id="SDH61010.1"/>
    </source>
</evidence>
<proteinExistence type="predicted"/>
<dbReference type="AlphaFoldDB" id="A0A1G8DU89"/>
<dbReference type="GO" id="GO:0016020">
    <property type="term" value="C:membrane"/>
    <property type="evidence" value="ECO:0007669"/>
    <property type="project" value="InterPro"/>
</dbReference>
<dbReference type="RefSeq" id="WP_092620656.1">
    <property type="nucleotide sequence ID" value="NZ_FNCV01000008.1"/>
</dbReference>
<evidence type="ECO:0000313" key="4">
    <source>
        <dbReference type="Proteomes" id="UP000217076"/>
    </source>
</evidence>
<evidence type="ECO:0000256" key="1">
    <source>
        <dbReference type="SAM" id="SignalP"/>
    </source>
</evidence>
<dbReference type="InterPro" id="IPR033900">
    <property type="entry name" value="Gram_neg_porin_domain"/>
</dbReference>
<feature type="domain" description="Porin" evidence="2">
    <location>
        <begin position="10"/>
        <end position="370"/>
    </location>
</feature>
<keyword evidence="4" id="KW-1185">Reference proteome</keyword>